<dbReference type="AlphaFoldDB" id="A0A9D4EK37"/>
<reference evidence="2" key="2">
    <citation type="submission" date="2020-11" db="EMBL/GenBank/DDBJ databases">
        <authorList>
            <person name="McCartney M.A."/>
            <person name="Auch B."/>
            <person name="Kono T."/>
            <person name="Mallez S."/>
            <person name="Becker A."/>
            <person name="Gohl D.M."/>
            <person name="Silverstein K.A.T."/>
            <person name="Koren S."/>
            <person name="Bechman K.B."/>
            <person name="Herman A."/>
            <person name="Abrahante J.E."/>
            <person name="Garbe J."/>
        </authorList>
    </citation>
    <scope>NUCLEOTIDE SEQUENCE</scope>
    <source>
        <strain evidence="2">Duluth1</strain>
        <tissue evidence="2">Whole animal</tissue>
    </source>
</reference>
<gene>
    <name evidence="2" type="ORF">DPMN_157250</name>
</gene>
<name>A0A9D4EK37_DREPO</name>
<dbReference type="EMBL" id="JAIWYP010000008">
    <property type="protein sequence ID" value="KAH3779447.1"/>
    <property type="molecule type" value="Genomic_DNA"/>
</dbReference>
<comment type="caution">
    <text evidence="2">The sequence shown here is derived from an EMBL/GenBank/DDBJ whole genome shotgun (WGS) entry which is preliminary data.</text>
</comment>
<protein>
    <submittedName>
        <fullName evidence="2">Uncharacterized protein</fullName>
    </submittedName>
</protein>
<keyword evidence="3" id="KW-1185">Reference proteome</keyword>
<proteinExistence type="predicted"/>
<organism evidence="2 3">
    <name type="scientific">Dreissena polymorpha</name>
    <name type="common">Zebra mussel</name>
    <name type="synonym">Mytilus polymorpha</name>
    <dbReference type="NCBI Taxonomy" id="45954"/>
    <lineage>
        <taxon>Eukaryota</taxon>
        <taxon>Metazoa</taxon>
        <taxon>Spiralia</taxon>
        <taxon>Lophotrochozoa</taxon>
        <taxon>Mollusca</taxon>
        <taxon>Bivalvia</taxon>
        <taxon>Autobranchia</taxon>
        <taxon>Heteroconchia</taxon>
        <taxon>Euheterodonta</taxon>
        <taxon>Imparidentia</taxon>
        <taxon>Neoheterodontei</taxon>
        <taxon>Myida</taxon>
        <taxon>Dreissenoidea</taxon>
        <taxon>Dreissenidae</taxon>
        <taxon>Dreissena</taxon>
    </lineage>
</organism>
<feature type="region of interest" description="Disordered" evidence="1">
    <location>
        <begin position="216"/>
        <end position="253"/>
    </location>
</feature>
<evidence type="ECO:0000313" key="2">
    <source>
        <dbReference type="EMBL" id="KAH3779447.1"/>
    </source>
</evidence>
<evidence type="ECO:0000313" key="3">
    <source>
        <dbReference type="Proteomes" id="UP000828390"/>
    </source>
</evidence>
<dbReference type="Proteomes" id="UP000828390">
    <property type="component" value="Unassembled WGS sequence"/>
</dbReference>
<accession>A0A9D4EK37</accession>
<sequence length="253" mass="27648">MAEVSLNATNESEVSIIETTNRFGFDQFGAIGNMEAGKIVFGEPEMISIDPNATFSGLEASTSLLKYLEGAMSSLTLVWKLGASYSEVWSAEVDNVVKQAVHNLSKIFNVVLDCPAVDAIMPILTPRQSSAIQNPRVYNIIVAYRNILQLLRFDTYNQHLIPAALRLVHKTITLMLTSKELENTDPRLKTLFGCFSLLKHAETSLNRIYVWVPSENGASPSSSSPRTFEPGVLVKKDAGSGGSGNRGQLPGKR</sequence>
<reference evidence="2" key="1">
    <citation type="journal article" date="2019" name="bioRxiv">
        <title>The Genome of the Zebra Mussel, Dreissena polymorpha: A Resource for Invasive Species Research.</title>
        <authorList>
            <person name="McCartney M.A."/>
            <person name="Auch B."/>
            <person name="Kono T."/>
            <person name="Mallez S."/>
            <person name="Zhang Y."/>
            <person name="Obille A."/>
            <person name="Becker A."/>
            <person name="Abrahante J.E."/>
            <person name="Garbe J."/>
            <person name="Badalamenti J.P."/>
            <person name="Herman A."/>
            <person name="Mangelson H."/>
            <person name="Liachko I."/>
            <person name="Sullivan S."/>
            <person name="Sone E.D."/>
            <person name="Koren S."/>
            <person name="Silverstein K.A.T."/>
            <person name="Beckman K.B."/>
            <person name="Gohl D.M."/>
        </authorList>
    </citation>
    <scope>NUCLEOTIDE SEQUENCE</scope>
    <source>
        <strain evidence="2">Duluth1</strain>
        <tissue evidence="2">Whole animal</tissue>
    </source>
</reference>
<evidence type="ECO:0000256" key="1">
    <source>
        <dbReference type="SAM" id="MobiDB-lite"/>
    </source>
</evidence>
<dbReference type="PANTHER" id="PTHR14492:SF4">
    <property type="entry name" value="CILIOGENESIS AND PLANAR POLARITY EFFECTOR 1"/>
    <property type="match status" value="1"/>
</dbReference>
<dbReference type="PANTHER" id="PTHR14492">
    <property type="entry name" value="JBTS17"/>
    <property type="match status" value="1"/>
</dbReference>
<dbReference type="InterPro" id="IPR028236">
    <property type="entry name" value="CPLANE1"/>
</dbReference>